<dbReference type="InterPro" id="IPR035104">
    <property type="entry name" value="Ribosomal_protein_S1-like"/>
</dbReference>
<dbReference type="FunFam" id="2.40.50.140:FF:000103">
    <property type="entry name" value="protein RRP5 homolog"/>
    <property type="match status" value="1"/>
</dbReference>
<dbReference type="GO" id="GO:0006412">
    <property type="term" value="P:translation"/>
    <property type="evidence" value="ECO:0007669"/>
    <property type="project" value="TreeGrafter"/>
</dbReference>
<comment type="similarity">
    <text evidence="1">Belongs to the bacterial ribosomal protein bS1 family.</text>
</comment>
<dbReference type="AlphaFoldDB" id="A0A2T2XG59"/>
<keyword evidence="2 7" id="KW-0689">Ribosomal protein</keyword>
<proteinExistence type="inferred from homology"/>
<feature type="compositionally biased region" description="Polar residues" evidence="5">
    <location>
        <begin position="378"/>
        <end position="390"/>
    </location>
</feature>
<evidence type="ECO:0000256" key="5">
    <source>
        <dbReference type="SAM" id="MobiDB-lite"/>
    </source>
</evidence>
<dbReference type="CDD" id="cd05687">
    <property type="entry name" value="S1_RPS1_repeat_ec1_hs1"/>
    <property type="match status" value="1"/>
</dbReference>
<dbReference type="NCBIfam" id="NF005208">
    <property type="entry name" value="PRK06676.1"/>
    <property type="match status" value="1"/>
</dbReference>
<dbReference type="CDD" id="cd04465">
    <property type="entry name" value="S1_RPS1_repeat_ec2_hs2"/>
    <property type="match status" value="1"/>
</dbReference>
<reference evidence="7 8" key="1">
    <citation type="journal article" date="2014" name="BMC Genomics">
        <title>Comparison of environmental and isolate Sulfobacillus genomes reveals diverse carbon, sulfur, nitrogen, and hydrogen metabolisms.</title>
        <authorList>
            <person name="Justice N.B."/>
            <person name="Norman A."/>
            <person name="Brown C.T."/>
            <person name="Singh A."/>
            <person name="Thomas B.C."/>
            <person name="Banfield J.F."/>
        </authorList>
    </citation>
    <scope>NUCLEOTIDE SEQUENCE [LARGE SCALE GENOMIC DNA]</scope>
    <source>
        <strain evidence="7">AMDSBA4</strain>
    </source>
</reference>
<dbReference type="Gene3D" id="2.40.50.140">
    <property type="entry name" value="Nucleic acid-binding proteins"/>
    <property type="match status" value="4"/>
</dbReference>
<dbReference type="PANTHER" id="PTHR10724:SF7">
    <property type="entry name" value="SMALL RIBOSOMAL SUBUNIT PROTEIN BS1C"/>
    <property type="match status" value="1"/>
</dbReference>
<name>A0A2T2XG59_9FIRM</name>
<evidence type="ECO:0000313" key="7">
    <source>
        <dbReference type="EMBL" id="PSR33494.1"/>
    </source>
</evidence>
<evidence type="ECO:0000313" key="8">
    <source>
        <dbReference type="Proteomes" id="UP000242972"/>
    </source>
</evidence>
<evidence type="ECO:0000256" key="2">
    <source>
        <dbReference type="ARBA" id="ARBA00022980"/>
    </source>
</evidence>
<feature type="domain" description="S1 motif" evidence="6">
    <location>
        <begin position="37"/>
        <end position="106"/>
    </location>
</feature>
<feature type="domain" description="S1 motif" evidence="6">
    <location>
        <begin position="210"/>
        <end position="278"/>
    </location>
</feature>
<dbReference type="SMART" id="SM00316">
    <property type="entry name" value="S1"/>
    <property type="match status" value="4"/>
</dbReference>
<feature type="region of interest" description="Disordered" evidence="5">
    <location>
        <begin position="374"/>
        <end position="405"/>
    </location>
</feature>
<dbReference type="InterPro" id="IPR003029">
    <property type="entry name" value="S1_domain"/>
</dbReference>
<evidence type="ECO:0000256" key="1">
    <source>
        <dbReference type="ARBA" id="ARBA00006767"/>
    </source>
</evidence>
<comment type="caution">
    <text evidence="7">The sequence shown here is derived from an EMBL/GenBank/DDBJ whole genome shotgun (WGS) entry which is preliminary data.</text>
</comment>
<feature type="domain" description="S1 motif" evidence="6">
    <location>
        <begin position="124"/>
        <end position="189"/>
    </location>
</feature>
<dbReference type="Proteomes" id="UP000242972">
    <property type="component" value="Unassembled WGS sequence"/>
</dbReference>
<comment type="function">
    <text evidence="4">Binds mRNA; thus facilitating recognition of the initiation point. It is needed to translate mRNA with a short Shine-Dalgarno (SD) purine-rich sequence.</text>
</comment>
<dbReference type="SUPFAM" id="SSF50249">
    <property type="entry name" value="Nucleic acid-binding proteins"/>
    <property type="match status" value="4"/>
</dbReference>
<dbReference type="CDD" id="cd05688">
    <property type="entry name" value="S1_RPS1_repeat_ec3"/>
    <property type="match status" value="1"/>
</dbReference>
<dbReference type="Pfam" id="PF00575">
    <property type="entry name" value="S1"/>
    <property type="match status" value="4"/>
</dbReference>
<sequence>MDERKQATDSNHELELDESLNMEESMAFVALEDVHPGQVVEGTVVHISSDSVLVDVGGKSDGIIHLQDLTHRKIDRPEDVVQLGDVIRVYVIGYEGEEGTLKLSKKRADEAEAWTRLEALQSSGEIIEAPVVEVVKGGLVVDVGMRGFIPASHVARGYVAELDGFLGQTVPVRVIELERNKRRVILSRKIAIEEQSKQRREQVWNSVSEGQVVHGTVKSLTDFGAFVDLGGVDGLLHISEISWGRINHPSEVLEIGQEIDVKILRLDPERNKISLGLRQVSPNPWETVAERYQEGQLYRGKIVRIAAFGAFVELEPGVDGLVHISQLASHRIGAPADVVAVGDDVVVKVLRVDPEHKKISLSKKEADEMIAAGMEPYSDTTQESSPNQHLTAYHAGDWDDENPES</sequence>
<dbReference type="InterPro" id="IPR012340">
    <property type="entry name" value="NA-bd_OB-fold"/>
</dbReference>
<protein>
    <submittedName>
        <fullName evidence="7">30S ribosomal protein S1</fullName>
    </submittedName>
</protein>
<dbReference type="PROSITE" id="PS50126">
    <property type="entry name" value="S1"/>
    <property type="match status" value="4"/>
</dbReference>
<organism evidence="7 8">
    <name type="scientific">Sulfobacillus benefaciens</name>
    <dbReference type="NCBI Taxonomy" id="453960"/>
    <lineage>
        <taxon>Bacteria</taxon>
        <taxon>Bacillati</taxon>
        <taxon>Bacillota</taxon>
        <taxon>Clostridia</taxon>
        <taxon>Eubacteriales</taxon>
        <taxon>Clostridiales Family XVII. Incertae Sedis</taxon>
        <taxon>Sulfobacillus</taxon>
    </lineage>
</organism>
<dbReference type="GO" id="GO:0022627">
    <property type="term" value="C:cytosolic small ribosomal subunit"/>
    <property type="evidence" value="ECO:0007669"/>
    <property type="project" value="TreeGrafter"/>
</dbReference>
<evidence type="ECO:0000256" key="3">
    <source>
        <dbReference type="ARBA" id="ARBA00023274"/>
    </source>
</evidence>
<dbReference type="PANTHER" id="PTHR10724">
    <property type="entry name" value="30S RIBOSOMAL PROTEIN S1"/>
    <property type="match status" value="1"/>
</dbReference>
<dbReference type="FunFam" id="2.40.50.140:FF:000051">
    <property type="entry name" value="RNA-binding transcriptional accessory protein"/>
    <property type="match status" value="1"/>
</dbReference>
<dbReference type="GO" id="GO:0003735">
    <property type="term" value="F:structural constituent of ribosome"/>
    <property type="evidence" value="ECO:0007669"/>
    <property type="project" value="TreeGrafter"/>
</dbReference>
<feature type="domain" description="S1 motif" evidence="6">
    <location>
        <begin position="295"/>
        <end position="364"/>
    </location>
</feature>
<dbReference type="EMBL" id="PXYW01000019">
    <property type="protein sequence ID" value="PSR33494.1"/>
    <property type="molecule type" value="Genomic_DNA"/>
</dbReference>
<evidence type="ECO:0000256" key="4">
    <source>
        <dbReference type="ARBA" id="ARBA00025604"/>
    </source>
</evidence>
<gene>
    <name evidence="7" type="ORF">C7B46_09430</name>
</gene>
<dbReference type="InterPro" id="IPR050437">
    <property type="entry name" value="Ribos_protein_bS1-like"/>
</dbReference>
<dbReference type="GO" id="GO:0003729">
    <property type="term" value="F:mRNA binding"/>
    <property type="evidence" value="ECO:0007669"/>
    <property type="project" value="TreeGrafter"/>
</dbReference>
<evidence type="ECO:0000259" key="6">
    <source>
        <dbReference type="PROSITE" id="PS50126"/>
    </source>
</evidence>
<accession>A0A2T2XG59</accession>
<keyword evidence="3" id="KW-0687">Ribonucleoprotein</keyword>
<dbReference type="PRINTS" id="PR00681">
    <property type="entry name" value="RIBOSOMALS1"/>
</dbReference>